<dbReference type="OrthoDB" id="7869145at2"/>
<accession>A0A238J615</accession>
<evidence type="ECO:0000256" key="1">
    <source>
        <dbReference type="SAM" id="Phobius"/>
    </source>
</evidence>
<proteinExistence type="predicted"/>
<evidence type="ECO:0008006" key="4">
    <source>
        <dbReference type="Google" id="ProtNLM"/>
    </source>
</evidence>
<name>A0A238J615_9RHOB</name>
<dbReference type="Pfam" id="PF07963">
    <property type="entry name" value="N_methyl"/>
    <property type="match status" value="1"/>
</dbReference>
<keyword evidence="1" id="KW-0812">Transmembrane</keyword>
<sequence length="118" mass="12851">MSGRGGYSLFEVLVAFAIMSLVLASLLPQQTDLLSRTQQVDQRFAATDAALSHLAEMGLKEPLEIGTRLVPHGDWQIEEVIQPLHISGHTGKTVQISLRVLSAHGKPLADVSELRVIE</sequence>
<gene>
    <name evidence="2" type="ORF">TRP8649_00111</name>
</gene>
<dbReference type="Proteomes" id="UP000225972">
    <property type="component" value="Unassembled WGS sequence"/>
</dbReference>
<dbReference type="AlphaFoldDB" id="A0A238J615"/>
<organism evidence="2 3">
    <name type="scientific">Pelagimonas phthalicica</name>
    <dbReference type="NCBI Taxonomy" id="1037362"/>
    <lineage>
        <taxon>Bacteria</taxon>
        <taxon>Pseudomonadati</taxon>
        <taxon>Pseudomonadota</taxon>
        <taxon>Alphaproteobacteria</taxon>
        <taxon>Rhodobacterales</taxon>
        <taxon>Roseobacteraceae</taxon>
        <taxon>Pelagimonas</taxon>
    </lineage>
</organism>
<protein>
    <recommendedName>
        <fullName evidence="4">Prepilin-type N-terminal cleavage/methylation domain-containing protein</fullName>
    </recommendedName>
</protein>
<dbReference type="RefSeq" id="WP_099241609.1">
    <property type="nucleotide sequence ID" value="NZ_FXXP01000001.1"/>
</dbReference>
<dbReference type="EMBL" id="FXXP01000001">
    <property type="protein sequence ID" value="SMX26039.1"/>
    <property type="molecule type" value="Genomic_DNA"/>
</dbReference>
<reference evidence="3" key="1">
    <citation type="submission" date="2017-05" db="EMBL/GenBank/DDBJ databases">
        <authorList>
            <person name="Rodrigo-Torres L."/>
            <person name="Arahal R. D."/>
            <person name="Lucena T."/>
        </authorList>
    </citation>
    <scope>NUCLEOTIDE SEQUENCE [LARGE SCALE GENOMIC DNA]</scope>
    <source>
        <strain evidence="3">CECT 8649</strain>
    </source>
</reference>
<evidence type="ECO:0000313" key="3">
    <source>
        <dbReference type="Proteomes" id="UP000225972"/>
    </source>
</evidence>
<keyword evidence="1" id="KW-0472">Membrane</keyword>
<feature type="transmembrane region" description="Helical" evidence="1">
    <location>
        <begin position="6"/>
        <end position="27"/>
    </location>
</feature>
<keyword evidence="3" id="KW-1185">Reference proteome</keyword>
<keyword evidence="1" id="KW-1133">Transmembrane helix</keyword>
<evidence type="ECO:0000313" key="2">
    <source>
        <dbReference type="EMBL" id="SMX26039.1"/>
    </source>
</evidence>
<dbReference type="InterPro" id="IPR012902">
    <property type="entry name" value="N_methyl_site"/>
</dbReference>